<evidence type="ECO:0000313" key="2">
    <source>
        <dbReference type="Proteomes" id="UP000238261"/>
    </source>
</evidence>
<evidence type="ECO:0000313" key="1">
    <source>
        <dbReference type="EMBL" id="PPU98233.1"/>
    </source>
</evidence>
<organism evidence="1 2">
    <name type="scientific">Xanthomonas hyacinthi</name>
    <dbReference type="NCBI Taxonomy" id="56455"/>
    <lineage>
        <taxon>Bacteria</taxon>
        <taxon>Pseudomonadati</taxon>
        <taxon>Pseudomonadota</taxon>
        <taxon>Gammaproteobacteria</taxon>
        <taxon>Lysobacterales</taxon>
        <taxon>Lysobacteraceae</taxon>
        <taxon>Xanthomonas</taxon>
    </lineage>
</organism>
<dbReference type="RefSeq" id="WP_046979503.1">
    <property type="nucleotide sequence ID" value="NZ_CP043476.1"/>
</dbReference>
<sequence length="84" mass="9143">MGERYRLDDLRIDVARQRVERDGVAQAALDEALGRGTDDVTLKKCEAPQDQWLGPRVALPASARIAFPGDPGYRVRPGAIGAAR</sequence>
<protein>
    <submittedName>
        <fullName evidence="1">Uncharacterized protein</fullName>
    </submittedName>
</protein>
<dbReference type="Proteomes" id="UP000238261">
    <property type="component" value="Unassembled WGS sequence"/>
</dbReference>
<gene>
    <name evidence="1" type="ORF">XhyaCFBP1156_08505</name>
</gene>
<comment type="caution">
    <text evidence="1">The sequence shown here is derived from an EMBL/GenBank/DDBJ whole genome shotgun (WGS) entry which is preliminary data.</text>
</comment>
<name>A0A2S7EYK3_9XANT</name>
<accession>A0A2S7EYK3</accession>
<reference evidence="2" key="1">
    <citation type="submission" date="2016-08" db="EMBL/GenBank/DDBJ databases">
        <authorList>
            <person name="Merda D."/>
            <person name="Briand M."/>
            <person name="Taghouti G."/>
            <person name="Carrere S."/>
            <person name="Gouzy J."/>
            <person name="Portier P."/>
            <person name="Jacques M.-A."/>
            <person name="Fischer-Le Saux M."/>
        </authorList>
    </citation>
    <scope>NUCLEOTIDE SEQUENCE [LARGE SCALE GENOMIC DNA]</scope>
    <source>
        <strain evidence="2">CFBP1156</strain>
    </source>
</reference>
<proteinExistence type="predicted"/>
<dbReference type="EMBL" id="MDEG01000005">
    <property type="protein sequence ID" value="PPU98233.1"/>
    <property type="molecule type" value="Genomic_DNA"/>
</dbReference>
<keyword evidence="2" id="KW-1185">Reference proteome</keyword>
<dbReference type="AlphaFoldDB" id="A0A2S7EYK3"/>